<dbReference type="PANTHER" id="PTHR43675:SF8">
    <property type="entry name" value="ARSENITE METHYLTRANSFERASE"/>
    <property type="match status" value="1"/>
</dbReference>
<evidence type="ECO:0000256" key="7">
    <source>
        <dbReference type="ARBA" id="ARBA00047943"/>
    </source>
</evidence>
<organism evidence="10 11">
    <name type="scientific">Aerophobetes bacterium</name>
    <dbReference type="NCBI Taxonomy" id="2030807"/>
    <lineage>
        <taxon>Bacteria</taxon>
        <taxon>Candidatus Aerophobota</taxon>
    </lineage>
</organism>
<gene>
    <name evidence="10" type="primary">arsM</name>
    <name evidence="10" type="ORF">E3J48_07615</name>
</gene>
<protein>
    <recommendedName>
        <fullName evidence="5">Arsenite methyltransferase</fullName>
        <ecNumber evidence="4">2.1.1.137</ecNumber>
    </recommendedName>
</protein>
<dbReference type="EMBL" id="SOIZ01000347">
    <property type="protein sequence ID" value="TET59628.1"/>
    <property type="molecule type" value="Genomic_DNA"/>
</dbReference>
<comment type="caution">
    <text evidence="10">The sequence shown here is derived from an EMBL/GenBank/DDBJ whole genome shotgun (WGS) entry which is preliminary data.</text>
</comment>
<evidence type="ECO:0000259" key="9">
    <source>
        <dbReference type="Pfam" id="PF13847"/>
    </source>
</evidence>
<dbReference type="GO" id="GO:0032259">
    <property type="term" value="P:methylation"/>
    <property type="evidence" value="ECO:0007669"/>
    <property type="project" value="UniProtKB-KW"/>
</dbReference>
<dbReference type="NCBIfam" id="NF008823">
    <property type="entry name" value="PRK11873.1"/>
    <property type="match status" value="1"/>
</dbReference>
<feature type="domain" description="Methyltransferase" evidence="9">
    <location>
        <begin position="76"/>
        <end position="222"/>
    </location>
</feature>
<evidence type="ECO:0000256" key="2">
    <source>
        <dbReference type="ARBA" id="ARBA00022691"/>
    </source>
</evidence>
<dbReference type="PROSITE" id="PS51257">
    <property type="entry name" value="PROKAR_LIPOPROTEIN"/>
    <property type="match status" value="1"/>
</dbReference>
<keyword evidence="10" id="KW-0489">Methyltransferase</keyword>
<comment type="catalytic activity">
    <reaction evidence="8">
        <text>arsenic triglutathione + 3 [thioredoxin]-dithiol + 3 S-adenosyl-L-methionine = trimethylarsine + 3 [thioredoxin]-disulfide + 3 glutathione + 3 S-adenosyl-L-homocysteine + 3 H(+)</text>
        <dbReference type="Rhea" id="RHEA:69432"/>
        <dbReference type="Rhea" id="RHEA-COMP:10698"/>
        <dbReference type="Rhea" id="RHEA-COMP:10700"/>
        <dbReference type="ChEBI" id="CHEBI:15378"/>
        <dbReference type="ChEBI" id="CHEBI:27130"/>
        <dbReference type="ChEBI" id="CHEBI:29950"/>
        <dbReference type="ChEBI" id="CHEBI:50058"/>
        <dbReference type="ChEBI" id="CHEBI:57856"/>
        <dbReference type="ChEBI" id="CHEBI:57925"/>
        <dbReference type="ChEBI" id="CHEBI:59789"/>
        <dbReference type="ChEBI" id="CHEBI:183640"/>
        <dbReference type="EC" id="2.1.1.137"/>
    </reaction>
</comment>
<evidence type="ECO:0000256" key="4">
    <source>
        <dbReference type="ARBA" id="ARBA00034521"/>
    </source>
</evidence>
<dbReference type="EC" id="2.1.1.137" evidence="4"/>
<reference evidence="10 11" key="1">
    <citation type="submission" date="2019-03" db="EMBL/GenBank/DDBJ databases">
        <title>Metabolic potential of uncultured bacteria and archaea associated with petroleum seepage in deep-sea sediments.</title>
        <authorList>
            <person name="Dong X."/>
            <person name="Hubert C."/>
        </authorList>
    </citation>
    <scope>NUCLEOTIDE SEQUENCE [LARGE SCALE GENOMIC DNA]</scope>
    <source>
        <strain evidence="10">E29_bin52</strain>
    </source>
</reference>
<dbReference type="AlphaFoldDB" id="A0A523VXZ5"/>
<dbReference type="Proteomes" id="UP000319130">
    <property type="component" value="Unassembled WGS sequence"/>
</dbReference>
<name>A0A523VXZ5_UNCAE</name>
<dbReference type="Pfam" id="PF13847">
    <property type="entry name" value="Methyltransf_31"/>
    <property type="match status" value="1"/>
</dbReference>
<evidence type="ECO:0000256" key="5">
    <source>
        <dbReference type="ARBA" id="ARBA00034545"/>
    </source>
</evidence>
<comment type="catalytic activity">
    <reaction evidence="7">
        <text>arsenic triglutathione + 2 [thioredoxin]-dithiol + 2 S-adenosyl-L-methionine + H2O = dimethylarsinous acid + 2 [thioredoxin]-disulfide + 3 glutathione + 2 S-adenosyl-L-homocysteine + 2 H(+)</text>
        <dbReference type="Rhea" id="RHEA:69464"/>
        <dbReference type="Rhea" id="RHEA-COMP:10698"/>
        <dbReference type="Rhea" id="RHEA-COMP:10700"/>
        <dbReference type="ChEBI" id="CHEBI:15377"/>
        <dbReference type="ChEBI" id="CHEBI:15378"/>
        <dbReference type="ChEBI" id="CHEBI:23808"/>
        <dbReference type="ChEBI" id="CHEBI:29950"/>
        <dbReference type="ChEBI" id="CHEBI:50058"/>
        <dbReference type="ChEBI" id="CHEBI:57856"/>
        <dbReference type="ChEBI" id="CHEBI:57925"/>
        <dbReference type="ChEBI" id="CHEBI:59789"/>
        <dbReference type="ChEBI" id="CHEBI:183640"/>
        <dbReference type="EC" id="2.1.1.137"/>
    </reaction>
</comment>
<dbReference type="GO" id="GO:0030791">
    <property type="term" value="F:arsenite methyltransferase activity"/>
    <property type="evidence" value="ECO:0007669"/>
    <property type="project" value="UniProtKB-EC"/>
</dbReference>
<dbReference type="PANTHER" id="PTHR43675">
    <property type="entry name" value="ARSENITE METHYLTRANSFERASE"/>
    <property type="match status" value="1"/>
</dbReference>
<evidence type="ECO:0000313" key="11">
    <source>
        <dbReference type="Proteomes" id="UP000319130"/>
    </source>
</evidence>
<evidence type="ECO:0000256" key="8">
    <source>
        <dbReference type="ARBA" id="ARBA00048428"/>
    </source>
</evidence>
<keyword evidence="2" id="KW-0949">S-adenosyl-L-methionine</keyword>
<dbReference type="Gene3D" id="3.40.50.150">
    <property type="entry name" value="Vaccinia Virus protein VP39"/>
    <property type="match status" value="1"/>
</dbReference>
<dbReference type="CDD" id="cd02440">
    <property type="entry name" value="AdoMet_MTases"/>
    <property type="match status" value="1"/>
</dbReference>
<evidence type="ECO:0000313" key="10">
    <source>
        <dbReference type="EMBL" id="TET59628.1"/>
    </source>
</evidence>
<keyword evidence="1 10" id="KW-0808">Transferase</keyword>
<dbReference type="InterPro" id="IPR029063">
    <property type="entry name" value="SAM-dependent_MTases_sf"/>
</dbReference>
<sequence>MEDSKIRKVVREGYSKVAREANSCCSASTASCCAPASSAENISTKIGYSQEELKRVPEGANLGLGCGNPIALASLKEDETVLDLGSGAGLDCFLAVKKVGAKGKVIGVDMTPEMIDKARDNAQKEGYENVEFRLGEIENLPVSNESVDIVISNCVINLSPDKRRVFDETFRVLRSGGRLMVSDIVLLKELPDFIKNSPQAYVGCISGAMMKDEYLGAIKAAGFQEVRIVGETSFPLECVTDSAVAKEAIEDAGLSRDELKDAVDLIASIQVYAEKPSNGI</sequence>
<dbReference type="InterPro" id="IPR025714">
    <property type="entry name" value="Methyltranfer_dom"/>
</dbReference>
<proteinExistence type="inferred from homology"/>
<comment type="catalytic activity">
    <reaction evidence="6">
        <text>arsenic triglutathione + [thioredoxin]-dithiol + S-adenosyl-L-methionine + 2 H2O = methylarsonous acid + [thioredoxin]-disulfide + 3 glutathione + S-adenosyl-L-homocysteine + H(+)</text>
        <dbReference type="Rhea" id="RHEA:69460"/>
        <dbReference type="Rhea" id="RHEA-COMP:10698"/>
        <dbReference type="Rhea" id="RHEA-COMP:10700"/>
        <dbReference type="ChEBI" id="CHEBI:15377"/>
        <dbReference type="ChEBI" id="CHEBI:15378"/>
        <dbReference type="ChEBI" id="CHEBI:17826"/>
        <dbReference type="ChEBI" id="CHEBI:29950"/>
        <dbReference type="ChEBI" id="CHEBI:50058"/>
        <dbReference type="ChEBI" id="CHEBI:57856"/>
        <dbReference type="ChEBI" id="CHEBI:57925"/>
        <dbReference type="ChEBI" id="CHEBI:59789"/>
        <dbReference type="ChEBI" id="CHEBI:183640"/>
        <dbReference type="EC" id="2.1.1.137"/>
    </reaction>
</comment>
<comment type="similarity">
    <text evidence="3">Belongs to the methyltransferase superfamily. Arsenite methyltransferase family.</text>
</comment>
<evidence type="ECO:0000256" key="1">
    <source>
        <dbReference type="ARBA" id="ARBA00022679"/>
    </source>
</evidence>
<evidence type="ECO:0000256" key="3">
    <source>
        <dbReference type="ARBA" id="ARBA00034487"/>
    </source>
</evidence>
<accession>A0A523VXZ5</accession>
<evidence type="ECO:0000256" key="6">
    <source>
        <dbReference type="ARBA" id="ARBA00047941"/>
    </source>
</evidence>
<dbReference type="SUPFAM" id="SSF53335">
    <property type="entry name" value="S-adenosyl-L-methionine-dependent methyltransferases"/>
    <property type="match status" value="1"/>
</dbReference>
<dbReference type="InterPro" id="IPR026669">
    <property type="entry name" value="Arsenite_MeTrfase-like"/>
</dbReference>